<comment type="caution">
    <text evidence="4">The sequence shown here is derived from an EMBL/GenBank/DDBJ whole genome shotgun (WGS) entry which is preliminary data.</text>
</comment>
<dbReference type="PANTHER" id="PTHR24373:SF275">
    <property type="entry name" value="TIR DOMAIN-CONTAINING PROTEIN"/>
    <property type="match status" value="1"/>
</dbReference>
<reference evidence="4" key="1">
    <citation type="submission" date="2021-10" db="EMBL/GenBank/DDBJ databases">
        <title>Melipona bicolor Genome sequencing and assembly.</title>
        <authorList>
            <person name="Araujo N.S."/>
            <person name="Arias M.C."/>
        </authorList>
    </citation>
    <scope>NUCLEOTIDE SEQUENCE</scope>
    <source>
        <strain evidence="4">USP_2M_L1-L4_2017</strain>
        <tissue evidence="4">Whole body</tissue>
    </source>
</reference>
<keyword evidence="3" id="KW-0677">Repeat</keyword>
<evidence type="ECO:0000256" key="1">
    <source>
        <dbReference type="ARBA" id="ARBA00022614"/>
    </source>
</evidence>
<dbReference type="Gene3D" id="3.80.10.10">
    <property type="entry name" value="Ribonuclease Inhibitor"/>
    <property type="match status" value="1"/>
</dbReference>
<evidence type="ECO:0000256" key="3">
    <source>
        <dbReference type="ARBA" id="ARBA00022737"/>
    </source>
</evidence>
<dbReference type="InterPro" id="IPR050328">
    <property type="entry name" value="Dev_Immune_Receptor"/>
</dbReference>
<dbReference type="Pfam" id="PF13855">
    <property type="entry name" value="LRR_8"/>
    <property type="match status" value="1"/>
</dbReference>
<evidence type="ECO:0000313" key="4">
    <source>
        <dbReference type="EMBL" id="KAK1132001.1"/>
    </source>
</evidence>
<keyword evidence="1" id="KW-0433">Leucine-rich repeat</keyword>
<evidence type="ECO:0000256" key="2">
    <source>
        <dbReference type="ARBA" id="ARBA00022729"/>
    </source>
</evidence>
<dbReference type="EMBL" id="JAHYIQ010000005">
    <property type="protein sequence ID" value="KAK1132001.1"/>
    <property type="molecule type" value="Genomic_DNA"/>
</dbReference>
<proteinExistence type="predicted"/>
<evidence type="ECO:0000313" key="5">
    <source>
        <dbReference type="Proteomes" id="UP001177670"/>
    </source>
</evidence>
<dbReference type="InterPro" id="IPR003591">
    <property type="entry name" value="Leu-rich_rpt_typical-subtyp"/>
</dbReference>
<protein>
    <submittedName>
        <fullName evidence="4">Uncharacterized protein</fullName>
    </submittedName>
</protein>
<dbReference type="SUPFAM" id="SSF52058">
    <property type="entry name" value="L domain-like"/>
    <property type="match status" value="1"/>
</dbReference>
<dbReference type="PANTHER" id="PTHR24373">
    <property type="entry name" value="SLIT RELATED LEUCINE-RICH REPEAT NEURONAL PROTEIN"/>
    <property type="match status" value="1"/>
</dbReference>
<accession>A0AA40G6G8</accession>
<sequence length="199" mass="22015">MISGVGATTSRDRIKGKVQVQIASRCTNYKYDLSCLVMRKLTTEIPNFMLASTTLPIPSHLVLADPQYYVSRDVDLIIGNVPLRLDVCRTAPWVPGATLSRTHTLEPSEKRLHKLGAQRFIGLFVLNRLTLSGNAIANLDSLAFRDCSNLKELHLSGNELTTVPDAPRDLALLKTLDHGENRSSLYNSLFRNLDPLTGS</sequence>
<gene>
    <name evidence="4" type="ORF">K0M31_016143</name>
</gene>
<dbReference type="Proteomes" id="UP001177670">
    <property type="component" value="Unassembled WGS sequence"/>
</dbReference>
<keyword evidence="2" id="KW-0732">Signal</keyword>
<dbReference type="InterPro" id="IPR032675">
    <property type="entry name" value="LRR_dom_sf"/>
</dbReference>
<dbReference type="SMART" id="SM00369">
    <property type="entry name" value="LRR_TYP"/>
    <property type="match status" value="2"/>
</dbReference>
<dbReference type="InterPro" id="IPR001611">
    <property type="entry name" value="Leu-rich_rpt"/>
</dbReference>
<dbReference type="PROSITE" id="PS51450">
    <property type="entry name" value="LRR"/>
    <property type="match status" value="1"/>
</dbReference>
<organism evidence="4 5">
    <name type="scientific">Melipona bicolor</name>
    <dbReference type="NCBI Taxonomy" id="60889"/>
    <lineage>
        <taxon>Eukaryota</taxon>
        <taxon>Metazoa</taxon>
        <taxon>Ecdysozoa</taxon>
        <taxon>Arthropoda</taxon>
        <taxon>Hexapoda</taxon>
        <taxon>Insecta</taxon>
        <taxon>Pterygota</taxon>
        <taxon>Neoptera</taxon>
        <taxon>Endopterygota</taxon>
        <taxon>Hymenoptera</taxon>
        <taxon>Apocrita</taxon>
        <taxon>Aculeata</taxon>
        <taxon>Apoidea</taxon>
        <taxon>Anthophila</taxon>
        <taxon>Apidae</taxon>
        <taxon>Melipona</taxon>
    </lineage>
</organism>
<keyword evidence="5" id="KW-1185">Reference proteome</keyword>
<dbReference type="AlphaFoldDB" id="A0AA40G6G8"/>
<name>A0AA40G6G8_9HYME</name>